<name>I3V4E5_PSEPU</name>
<dbReference type="AlphaFoldDB" id="I3V4E5"/>
<dbReference type="KEGG" id="ppi:YSA_10785"/>
<protein>
    <submittedName>
        <fullName evidence="1">Uncharacterized protein</fullName>
    </submittedName>
</protein>
<evidence type="ECO:0000313" key="2">
    <source>
        <dbReference type="Proteomes" id="UP000005268"/>
    </source>
</evidence>
<organism evidence="1 2">
    <name type="scientific">Pseudomonas putida ND6</name>
    <dbReference type="NCBI Taxonomy" id="231023"/>
    <lineage>
        <taxon>Bacteria</taxon>
        <taxon>Pseudomonadati</taxon>
        <taxon>Pseudomonadota</taxon>
        <taxon>Gammaproteobacteria</taxon>
        <taxon>Pseudomonadales</taxon>
        <taxon>Pseudomonadaceae</taxon>
        <taxon>Pseudomonas</taxon>
    </lineage>
</organism>
<gene>
    <name evidence="1" type="ORF">YSA_10785</name>
</gene>
<dbReference type="Proteomes" id="UP000005268">
    <property type="component" value="Chromosome"/>
</dbReference>
<reference evidence="1 2" key="1">
    <citation type="journal article" date="2012" name="J. Bacteriol.">
        <title>Complete Genome Sequence of the Naphthalene-Degrading Pseudomonas putida Strain ND6.</title>
        <authorList>
            <person name="Li S."/>
            <person name="Zhao H."/>
            <person name="Li Y."/>
            <person name="Niu S."/>
            <person name="Cai B."/>
        </authorList>
    </citation>
    <scope>NUCLEOTIDE SEQUENCE [LARGE SCALE GENOMIC DNA]</scope>
    <source>
        <strain evidence="1 2">ND6</strain>
    </source>
</reference>
<accession>I3V4E5</accession>
<evidence type="ECO:0000313" key="1">
    <source>
        <dbReference type="EMBL" id="AFK72616.1"/>
    </source>
</evidence>
<dbReference type="HOGENOM" id="CLU_3366718_0_0_6"/>
<dbReference type="EMBL" id="CP003588">
    <property type="protein sequence ID" value="AFK72616.1"/>
    <property type="molecule type" value="Genomic_DNA"/>
</dbReference>
<proteinExistence type="predicted"/>
<sequence length="35" mass="3892">MPRVGCNSPLAGNAIHKSYLIHINVFDVVFCIAYK</sequence>